<dbReference type="InterPro" id="IPR052916">
    <property type="entry name" value="Type-I_RE_MTase_Subunit"/>
</dbReference>
<gene>
    <name evidence="4" type="ORF">LCGC14_1291910</name>
</gene>
<organism evidence="4">
    <name type="scientific">marine sediment metagenome</name>
    <dbReference type="NCBI Taxonomy" id="412755"/>
    <lineage>
        <taxon>unclassified sequences</taxon>
        <taxon>metagenomes</taxon>
        <taxon>ecological metagenomes</taxon>
    </lineage>
</organism>
<evidence type="ECO:0000256" key="1">
    <source>
        <dbReference type="ARBA" id="ARBA00022747"/>
    </source>
</evidence>
<protein>
    <recommendedName>
        <fullName evidence="3">DNA methylase adenine-specific domain-containing protein</fullName>
    </recommendedName>
</protein>
<dbReference type="SUPFAM" id="SSF53335">
    <property type="entry name" value="S-adenosyl-L-methionine-dependent methyltransferases"/>
    <property type="match status" value="1"/>
</dbReference>
<dbReference type="CDD" id="cd02440">
    <property type="entry name" value="AdoMet_MTases"/>
    <property type="match status" value="1"/>
</dbReference>
<dbReference type="GO" id="GO:0009307">
    <property type="term" value="P:DNA restriction-modification system"/>
    <property type="evidence" value="ECO:0007669"/>
    <property type="project" value="UniProtKB-KW"/>
</dbReference>
<dbReference type="InterPro" id="IPR002052">
    <property type="entry name" value="DNA_methylase_N6_adenine_CS"/>
</dbReference>
<dbReference type="Gene3D" id="3.90.220.20">
    <property type="entry name" value="DNA methylase specificity domains"/>
    <property type="match status" value="1"/>
</dbReference>
<comment type="caution">
    <text evidence="4">The sequence shown here is derived from an EMBL/GenBank/DDBJ whole genome shotgun (WGS) entry which is preliminary data.</text>
</comment>
<dbReference type="Gene3D" id="3.40.50.150">
    <property type="entry name" value="Vaccinia Virus protein VP39"/>
    <property type="match status" value="1"/>
</dbReference>
<dbReference type="GO" id="GO:0008170">
    <property type="term" value="F:N-methyltransferase activity"/>
    <property type="evidence" value="ECO:0007669"/>
    <property type="project" value="InterPro"/>
</dbReference>
<dbReference type="GO" id="GO:0003677">
    <property type="term" value="F:DNA binding"/>
    <property type="evidence" value="ECO:0007669"/>
    <property type="project" value="UniProtKB-KW"/>
</dbReference>
<dbReference type="PROSITE" id="PS00092">
    <property type="entry name" value="N6_MTASE"/>
    <property type="match status" value="1"/>
</dbReference>
<name>A0A0F9N8L6_9ZZZZ</name>
<accession>A0A0F9N8L6</accession>
<dbReference type="PRINTS" id="PR00507">
    <property type="entry name" value="N12N6MTFRASE"/>
</dbReference>
<evidence type="ECO:0000259" key="3">
    <source>
        <dbReference type="Pfam" id="PF02384"/>
    </source>
</evidence>
<evidence type="ECO:0000256" key="2">
    <source>
        <dbReference type="ARBA" id="ARBA00023125"/>
    </source>
</evidence>
<feature type="domain" description="DNA methylase adenine-specific" evidence="3">
    <location>
        <begin position="138"/>
        <end position="403"/>
    </location>
</feature>
<keyword evidence="2" id="KW-0238">DNA-binding</keyword>
<dbReference type="InterPro" id="IPR029063">
    <property type="entry name" value="SAM-dependent_MTases_sf"/>
</dbReference>
<keyword evidence="1" id="KW-0680">Restriction system</keyword>
<dbReference type="PANTHER" id="PTHR42998:SF1">
    <property type="entry name" value="TYPE I RESTRICTION ENZYME HINDI METHYLASE SUBUNIT"/>
    <property type="match status" value="1"/>
</dbReference>
<evidence type="ECO:0000313" key="4">
    <source>
        <dbReference type="EMBL" id="KKM85155.1"/>
    </source>
</evidence>
<dbReference type="AlphaFoldDB" id="A0A0F9N8L6"/>
<dbReference type="EMBL" id="LAZR01007455">
    <property type="protein sequence ID" value="KKM85155.1"/>
    <property type="molecule type" value="Genomic_DNA"/>
</dbReference>
<proteinExistence type="predicted"/>
<dbReference type="GO" id="GO:0032259">
    <property type="term" value="P:methylation"/>
    <property type="evidence" value="ECO:0007669"/>
    <property type="project" value="InterPro"/>
</dbReference>
<dbReference type="InterPro" id="IPR003356">
    <property type="entry name" value="DNA_methylase_A-5"/>
</dbReference>
<reference evidence="4" key="1">
    <citation type="journal article" date="2015" name="Nature">
        <title>Complex archaea that bridge the gap between prokaryotes and eukaryotes.</title>
        <authorList>
            <person name="Spang A."/>
            <person name="Saw J.H."/>
            <person name="Jorgensen S.L."/>
            <person name="Zaremba-Niedzwiedzka K."/>
            <person name="Martijn J."/>
            <person name="Lind A.E."/>
            <person name="van Eijk R."/>
            <person name="Schleper C."/>
            <person name="Guy L."/>
            <person name="Ettema T.J."/>
        </authorList>
    </citation>
    <scope>NUCLEOTIDE SEQUENCE</scope>
</reference>
<sequence length="705" mass="82480">MQITFDKYQSIKKKDILTQEKLNKVSNLKKTFKEINQHLYGKLKHTDTGTRARSKQIIYLLFCKLHDEVNTLEDHELSFQLKGENPEEVLNRIKLYFRTHISYNFPEYIDRNETIELNKELVYLIVKNLEKISLLKSSKDIINDAFEIFVSRKLKEDGGQFFTPVSVVEFMVKYLNPNIGDKIIDPACGHGGFLLEVIDHIWNKISNKPFLLDEEKIEKRVSMIYDIYGIDKDSSLSKICKIYIEILTKGKCNIFCEDSLDPNSYSIDVKKKIQEDKFDFVITNPPFGAKIPIDDKDILENYELGYHWKFNKEEIWERQNKILKKQPPQILFIERCIQLLREGGRMGIVLPEGLFGNPSDRYIWHFLKSKGKILGVTSLDQNTFQPYTSNKTSILFFEKSSKIPKNYSIDFAIVDFVGHDKDGKILYKLHKDGSIIIDPNTKSPIVNNELKELTNRMTTSESFNHLKEQKVFKLTLNQIKNDIYIPTYYLGVEKTLKKMKMDERFELITIRDLVKRRIIYTNKNGYIPRGDEIGSKVYGFGEIPFIRTSEIHDWEVNLDSNKKTSKDVYMKYKKKQNIEVGDILLVKDGGSNHIGKTAYTTELDTKIIIQSHIFQIKTLKNNQAIESFLLLYLLNLYIVQKQIQAITFIQGTIATIGNRIMDIFLPMPKDYTKRKEISDNIKDIIIKKIEIRKKLYNLNLKTYFN</sequence>
<dbReference type="InterPro" id="IPR044946">
    <property type="entry name" value="Restrct_endonuc_typeI_TRD_sf"/>
</dbReference>
<dbReference type="SUPFAM" id="SSF116734">
    <property type="entry name" value="DNA methylase specificity domain"/>
    <property type="match status" value="1"/>
</dbReference>
<dbReference type="PANTHER" id="PTHR42998">
    <property type="entry name" value="TYPE I RESTRICTION ENZYME HINDVIIP M PROTEIN-RELATED"/>
    <property type="match status" value="1"/>
</dbReference>
<dbReference type="Pfam" id="PF02384">
    <property type="entry name" value="N6_Mtase"/>
    <property type="match status" value="1"/>
</dbReference>